<keyword evidence="6" id="KW-0735">Signal-anchor</keyword>
<dbReference type="Pfam" id="PF16923">
    <property type="entry name" value="Glyco_hydro_63N"/>
    <property type="match status" value="1"/>
</dbReference>
<dbReference type="Pfam" id="PF03200">
    <property type="entry name" value="Glyco_hydro_63"/>
    <property type="match status" value="1"/>
</dbReference>
<evidence type="ECO:0000256" key="10">
    <source>
        <dbReference type="ARBA" id="ARBA00023295"/>
    </source>
</evidence>
<evidence type="ECO:0000259" key="14">
    <source>
        <dbReference type="Pfam" id="PF14923"/>
    </source>
</evidence>
<name>A0A218USK1_9PASE</name>
<dbReference type="GO" id="GO:0006487">
    <property type="term" value="P:protein N-linked glycosylation"/>
    <property type="evidence" value="ECO:0007669"/>
    <property type="project" value="UniProtKB-UniRule"/>
</dbReference>
<evidence type="ECO:0000256" key="11">
    <source>
        <dbReference type="ARBA" id="ARBA00038888"/>
    </source>
</evidence>
<dbReference type="InterPro" id="IPR008928">
    <property type="entry name" value="6-hairpin_glycosidase_sf"/>
</dbReference>
<dbReference type="Pfam" id="PF14923">
    <property type="entry name" value="CCDC142"/>
    <property type="match status" value="1"/>
</dbReference>
<evidence type="ECO:0000256" key="7">
    <source>
        <dbReference type="ARBA" id="ARBA00022989"/>
    </source>
</evidence>
<dbReference type="AlphaFoldDB" id="A0A218USK1"/>
<comment type="caution">
    <text evidence="16">The sequence shown here is derived from an EMBL/GenBank/DDBJ whole genome shotgun (WGS) entry which is preliminary data.</text>
</comment>
<comment type="subcellular location">
    <subcellularLocation>
        <location evidence="1 12">Endoplasmic reticulum membrane</location>
        <topology evidence="1 12">Single-pass type II membrane protein</topology>
    </subcellularLocation>
</comment>
<dbReference type="InterPro" id="IPR031335">
    <property type="entry name" value="Glyco_hydro_63_C"/>
</dbReference>
<evidence type="ECO:0000313" key="17">
    <source>
        <dbReference type="Proteomes" id="UP000197619"/>
    </source>
</evidence>
<keyword evidence="5 12" id="KW-0256">Endoplasmic reticulum</keyword>
<evidence type="ECO:0000256" key="3">
    <source>
        <dbReference type="ARBA" id="ARBA00022692"/>
    </source>
</evidence>
<organism evidence="16 17">
    <name type="scientific">Lonchura striata</name>
    <name type="common">white-rumped munia</name>
    <dbReference type="NCBI Taxonomy" id="40157"/>
    <lineage>
        <taxon>Eukaryota</taxon>
        <taxon>Metazoa</taxon>
        <taxon>Chordata</taxon>
        <taxon>Craniata</taxon>
        <taxon>Vertebrata</taxon>
        <taxon>Euteleostomi</taxon>
        <taxon>Archelosauria</taxon>
        <taxon>Archosauria</taxon>
        <taxon>Dinosauria</taxon>
        <taxon>Saurischia</taxon>
        <taxon>Theropoda</taxon>
        <taxon>Coelurosauria</taxon>
        <taxon>Aves</taxon>
        <taxon>Neognathae</taxon>
        <taxon>Neoaves</taxon>
        <taxon>Telluraves</taxon>
        <taxon>Australaves</taxon>
        <taxon>Passeriformes</taxon>
        <taxon>Passeroidea</taxon>
        <taxon>Estrildidae</taxon>
        <taxon>Estrildinae</taxon>
        <taxon>Lonchura</taxon>
    </lineage>
</organism>
<dbReference type="InterPro" id="IPR012341">
    <property type="entry name" value="6hp_glycosidase-like_sf"/>
</dbReference>
<gene>
    <name evidence="16" type="primary">MOGS</name>
    <name evidence="16" type="ORF">RLOC_00006908</name>
</gene>
<evidence type="ECO:0000259" key="13">
    <source>
        <dbReference type="Pfam" id="PF03200"/>
    </source>
</evidence>
<dbReference type="STRING" id="299123.ENSLSDP00000018546"/>
<keyword evidence="4 12" id="KW-0378">Hydrolase</keyword>
<dbReference type="InterPro" id="IPR038518">
    <property type="entry name" value="Glyco_hydro_63N_sf"/>
</dbReference>
<reference evidence="16 17" key="1">
    <citation type="submission" date="2017-05" db="EMBL/GenBank/DDBJ databases">
        <title>Genome of assembly of the Bengalese finch, Lonchura striata domestica.</title>
        <authorList>
            <person name="Colquitt B.M."/>
            <person name="Brainard M.S."/>
        </authorList>
    </citation>
    <scope>NUCLEOTIDE SEQUENCE [LARGE SCALE GENOMIC DNA]</scope>
    <source>
        <strain evidence="16">White83orange57</strain>
    </source>
</reference>
<dbReference type="SUPFAM" id="SSF48208">
    <property type="entry name" value="Six-hairpin glycosidases"/>
    <property type="match status" value="1"/>
</dbReference>
<dbReference type="Gene3D" id="1.50.10.10">
    <property type="match status" value="1"/>
</dbReference>
<dbReference type="GO" id="GO:0009311">
    <property type="term" value="P:oligosaccharide metabolic process"/>
    <property type="evidence" value="ECO:0007669"/>
    <property type="project" value="UniProtKB-UniRule"/>
</dbReference>
<evidence type="ECO:0000256" key="9">
    <source>
        <dbReference type="ARBA" id="ARBA00023180"/>
    </source>
</evidence>
<dbReference type="PANTHER" id="PTHR10412">
    <property type="entry name" value="MANNOSYL-OLIGOSACCHARIDE GLUCOSIDASE"/>
    <property type="match status" value="1"/>
</dbReference>
<feature type="domain" description="Coiled-coil protein 142 C-terminal" evidence="14">
    <location>
        <begin position="17"/>
        <end position="247"/>
    </location>
</feature>
<dbReference type="InterPro" id="IPR004888">
    <property type="entry name" value="Glycoside_hydrolase_63"/>
</dbReference>
<dbReference type="GO" id="GO:0004573">
    <property type="term" value="F:Glc3Man9GlcNAc2 oligosaccharide glucosidase activity"/>
    <property type="evidence" value="ECO:0007669"/>
    <property type="project" value="UniProtKB-UniRule"/>
</dbReference>
<keyword evidence="10 12" id="KW-0326">Glycosidase</keyword>
<dbReference type="Proteomes" id="UP000197619">
    <property type="component" value="Unassembled WGS sequence"/>
</dbReference>
<evidence type="ECO:0000313" key="16">
    <source>
        <dbReference type="EMBL" id="OWK56787.1"/>
    </source>
</evidence>
<keyword evidence="8" id="KW-0472">Membrane</keyword>
<keyword evidence="7" id="KW-1133">Transmembrane helix</keyword>
<comment type="function">
    <text evidence="12">Cleaves the distal alpha 1,2-linked glucose residue from the Glc(3)Man(9)GlcNAc(2) oligosaccharide precursor.</text>
</comment>
<comment type="catalytic activity">
    <reaction evidence="12">
        <text>N(4)-(alpha-D-Glc-(1-&gt;2)-alpha-D-Glc-(1-&gt;3)-alpha-D-Glc-(1-&gt;3)-alpha-D-Man-(1-&gt;2)-alpha-D-Man-(1-&gt;2)-alpha-D-Man-(1-&gt;3)-[alpha-D-Man-(1-&gt;2)-alpha-D-Man-(1-&gt;3)-[alpha-D-Man-(1-&gt;2)-alpha-D-Man-(1-&gt;6)]-alpha-D-Man-(1-&gt;6)]-beta-D-Man-(1-&gt;4)-beta-D-GlcNAc-(1-&gt;4)-beta-D-GlcNAc)-L-asparaginyl-[protein] + H2O = N(4)-(alpha-D-Glc-(1-&gt;3)-alpha-D-Glc-(1-&gt;3)-alpha-D-Man-(1-&gt;2)-alpha-D-Man-(1-&gt;2)-alpha-D-Man-(1-&gt;3)-[alpha-D-Man-(1-&gt;2)-alpha-D-Man-(1-&gt;3)-[alpha-D-Man-(1-&gt;2)-alpha-D-Man-(1-&gt;6)]-alpha-D-Man-(1-&gt;6)]-beta-D-Man-(1-&gt;4)-beta-D-GlcNAc-(1-&gt;4)-beta-D-GlcNAc)-L-asparaginyl-[protein] + beta-D-glucose</text>
        <dbReference type="Rhea" id="RHEA:55988"/>
        <dbReference type="Rhea" id="RHEA-COMP:12806"/>
        <dbReference type="Rhea" id="RHEA-COMP:14355"/>
        <dbReference type="ChEBI" id="CHEBI:15377"/>
        <dbReference type="ChEBI" id="CHEBI:15903"/>
        <dbReference type="ChEBI" id="CHEBI:59082"/>
        <dbReference type="ChEBI" id="CHEBI:132537"/>
        <dbReference type="EC" id="3.2.1.106"/>
    </reaction>
</comment>
<feature type="domain" description="Glycosyl hydrolase family 63 C-terminal" evidence="13">
    <location>
        <begin position="485"/>
        <end position="963"/>
    </location>
</feature>
<dbReference type="EC" id="3.2.1.106" evidence="11 12"/>
<dbReference type="GO" id="GO:0005789">
    <property type="term" value="C:endoplasmic reticulum membrane"/>
    <property type="evidence" value="ECO:0007669"/>
    <property type="project" value="UniProtKB-SubCell"/>
</dbReference>
<keyword evidence="9" id="KW-0325">Glycoprotein</keyword>
<evidence type="ECO:0000256" key="4">
    <source>
        <dbReference type="ARBA" id="ARBA00022801"/>
    </source>
</evidence>
<evidence type="ECO:0000256" key="2">
    <source>
        <dbReference type="ARBA" id="ARBA00010833"/>
    </source>
</evidence>
<dbReference type="InterPro" id="IPR031631">
    <property type="entry name" value="Glyco_hydro_63N"/>
</dbReference>
<dbReference type="Gene3D" id="2.70.98.110">
    <property type="entry name" value="Glycosyl hydrolase family 63, N-terminal domain"/>
    <property type="match status" value="1"/>
</dbReference>
<evidence type="ECO:0000256" key="6">
    <source>
        <dbReference type="ARBA" id="ARBA00022968"/>
    </source>
</evidence>
<dbReference type="InterPro" id="IPR055350">
    <property type="entry name" value="CCDC142_C"/>
</dbReference>
<keyword evidence="17" id="KW-1185">Reference proteome</keyword>
<evidence type="ECO:0000256" key="12">
    <source>
        <dbReference type="RuleBase" id="RU368089"/>
    </source>
</evidence>
<evidence type="ECO:0000256" key="5">
    <source>
        <dbReference type="ARBA" id="ARBA00022824"/>
    </source>
</evidence>
<keyword evidence="3" id="KW-0812">Transmembrane</keyword>
<dbReference type="EMBL" id="MUZQ01000149">
    <property type="protein sequence ID" value="OWK56787.1"/>
    <property type="molecule type" value="Genomic_DNA"/>
</dbReference>
<dbReference type="PANTHER" id="PTHR10412:SF11">
    <property type="entry name" value="MANNOSYL-OLIGOSACCHARIDE GLUCOSIDASE"/>
    <property type="match status" value="1"/>
</dbReference>
<feature type="domain" description="Glycosyl hydrolase family 63 N-terminal" evidence="15">
    <location>
        <begin position="271"/>
        <end position="382"/>
    </location>
</feature>
<accession>A0A218USK1</accession>
<evidence type="ECO:0000256" key="8">
    <source>
        <dbReference type="ARBA" id="ARBA00023136"/>
    </source>
</evidence>
<evidence type="ECO:0000259" key="15">
    <source>
        <dbReference type="Pfam" id="PF16923"/>
    </source>
</evidence>
<evidence type="ECO:0000256" key="1">
    <source>
        <dbReference type="ARBA" id="ARBA00004648"/>
    </source>
</evidence>
<protein>
    <recommendedName>
        <fullName evidence="11 12">Mannosyl-oligosaccharide glucosidase</fullName>
        <ecNumber evidence="11 12">3.2.1.106</ecNumber>
    </recommendedName>
</protein>
<sequence>MGVTRGRAPPGGLCPRLQVLGRCLAAVAAAHAWLTGRAGRYLAAWALPQFLLLTQGDLQVLKAEVEQLMLQVSGTFPEPGDIAGDSHPESPSPWELQLCQQIRDVANSIQRLSAEIFDQTMPLGRHWRLGPRAELPSSPSAYAAAAVQAVLGQVLQGAQALPQDAQVPTLARVTTAFLEAWMDHILTRRIKFSLQGALQLRQDFQAVRDLVCSERSGLAPEARRALRALGVFRHTDAAVRCLLQQPGGPRGAPRGWGGLRRCWLMWLRHGGSLRHTSEQNDGVSRYGWLMHDGENFGVQEIRDEGLVLRTEFVKQPGGEHGGDWSWRITVKTEGNGPAPLLSLFFYVATDGQGTLRPVLENGTRLAAVAGTAEELGDFTLTFLPPTGEAGEGPKYASYNFLAAGVPGLHRLTDLVRHSLRDGSVFSPPGRPRRRYFGVSGTGGLPGEPPRGQLLLHQVTLEPPAVLEAALESGSAAAARRGRLAGPALSAALARHAAAFERRFEDTFGLGARGASLPQRRFAQAALSEMLGGVGFFHGRSLLRSERREEPVPGAEAALFTAVPSRSCFPRGFLWDEGFHLLLLGRWDPALARDILAHWLDLLNADGWIPREQILGEEARSRVPPEFVVQHSETANPPTLLLALERLLPDAPLPYLRRLFPRLHAWFQWLNRTQAGPEPFTFRWRGRDTDPERFLNPKTLSSGLDDYPRASHPSAQERHLDLRCWMALGARVLAALAERLGEPAAPYRATAAALSDNDLLDRLHWAPELGAFADFGNHSAAVALRWHRPPAAPGGPPPSPRLRREVREAPRPRFVDALGYVSLFPLLLQLLRADSPRLPALLGAMRGERQLWTPFGLRSLARDSPLYLRRNTEHDPPYWRGSVWVNINFLALRALRGYAAAAGPHRERAAQLYRELRQNLVANVFRQYEATGFLWEHYRDSDGAGQGCRPFAGWSALVVLAMAEDY</sequence>
<proteinExistence type="inferred from homology"/>
<comment type="similarity">
    <text evidence="2 12">Belongs to the glycosyl hydrolase 63 family.</text>
</comment>